<sequence>MLGTAPPVRETPRPNRTPMSAFDRVTESWGDLKYMDLPRATYLRDLVVKNDLKDLLELGFYKGKSSAYLAGMLEDLGRGHLVTMDRPSARKQQPEINEVLSTVGLSHRVTPIFAHRSFTWELGKMLEQTPRPQFDFCYLDGGHTWDVTGFGFLLVDMMLKPGGIILLDDLDWTIARSPQAKTEAGQRTYAAYSDDEKAAKGVRMTFEHIAEHLGYDVEEVPEFQWGIARKRAPKKGLFGRG</sequence>
<keyword evidence="2" id="KW-1185">Reference proteome</keyword>
<dbReference type="AlphaFoldDB" id="A0A5Q2MI39"/>
<reference evidence="1 2" key="1">
    <citation type="submission" date="2019-11" db="EMBL/GenBank/DDBJ databases">
        <authorList>
            <person name="Li J."/>
        </authorList>
    </citation>
    <scope>NUCLEOTIDE SEQUENCE [LARGE SCALE GENOMIC DNA]</scope>
    <source>
        <strain evidence="1 2">MF47</strain>
    </source>
</reference>
<protein>
    <submittedName>
        <fullName evidence="1">Uncharacterized protein</fullName>
    </submittedName>
</protein>
<dbReference type="Pfam" id="PF13578">
    <property type="entry name" value="Methyltransf_24"/>
    <property type="match status" value="1"/>
</dbReference>
<accession>A0A5Q2MI39</accession>
<dbReference type="EMBL" id="CP045737">
    <property type="protein sequence ID" value="QGG41421.1"/>
    <property type="molecule type" value="Genomic_DNA"/>
</dbReference>
<name>A0A5Q2MI39_9ACTN</name>
<dbReference type="Gene3D" id="3.40.50.150">
    <property type="entry name" value="Vaccinia Virus protein VP39"/>
    <property type="match status" value="1"/>
</dbReference>
<organism evidence="1 2">
    <name type="scientific">Aeromicrobium yanjiei</name>
    <dbReference type="NCBI Taxonomy" id="2662028"/>
    <lineage>
        <taxon>Bacteria</taxon>
        <taxon>Bacillati</taxon>
        <taxon>Actinomycetota</taxon>
        <taxon>Actinomycetes</taxon>
        <taxon>Propionibacteriales</taxon>
        <taxon>Nocardioidaceae</taxon>
        <taxon>Aeromicrobium</taxon>
    </lineage>
</organism>
<proteinExistence type="predicted"/>
<dbReference type="Proteomes" id="UP000392064">
    <property type="component" value="Chromosome"/>
</dbReference>
<gene>
    <name evidence="1" type="ORF">GEV26_08625</name>
</gene>
<evidence type="ECO:0000313" key="2">
    <source>
        <dbReference type="Proteomes" id="UP000392064"/>
    </source>
</evidence>
<dbReference type="InterPro" id="IPR029063">
    <property type="entry name" value="SAM-dependent_MTases_sf"/>
</dbReference>
<evidence type="ECO:0000313" key="1">
    <source>
        <dbReference type="EMBL" id="QGG41421.1"/>
    </source>
</evidence>
<dbReference type="KEGG" id="aef:GEV26_08625"/>
<dbReference type="SUPFAM" id="SSF53335">
    <property type="entry name" value="S-adenosyl-L-methionine-dependent methyltransferases"/>
    <property type="match status" value="1"/>
</dbReference>